<evidence type="ECO:0000256" key="3">
    <source>
        <dbReference type="ARBA" id="ARBA00007090"/>
    </source>
</evidence>
<dbReference type="GO" id="GO:0009002">
    <property type="term" value="F:serine-type D-Ala-D-Ala carboxypeptidase activity"/>
    <property type="evidence" value="ECO:0007669"/>
    <property type="project" value="UniProtKB-EC"/>
</dbReference>
<evidence type="ECO:0000256" key="1">
    <source>
        <dbReference type="ARBA" id="ARBA00004236"/>
    </source>
</evidence>
<feature type="domain" description="Penicillin-binding protein transpeptidase" evidence="19">
    <location>
        <begin position="437"/>
        <end position="679"/>
    </location>
</feature>
<sequence>MSVARSKKLVAPSKKYSKIVGGIWLAFIAGLLGFVLFVFAVSINFLNLFGELPDFKTLENPQSEVASEMYSADGVLMGKYYRENRSPVKYRDLPQNLVDALIATEDVRFEEHSGIDFKGLLAVGYYGLSGRSRGASTLTQQVAKNLFRTRAGTSREGLLADIPGLRMLIIKTKEWIVAIRLERAYSKKEILEMYLNTVEFGSNAYGIKSAAKTFFSKAPKDLTLEESALLVGIVNAPSRFSPVTAKERSQKRRDWVLSQMRKYGFIDEPTYATAVAKDIKLKFQVENQNTGIAPYLRAEAGKWLLRWARDNGHDLYAGGLKIYTTIDSRMQQHAEAAVREHMKTMQKLFYDHWKGRKPWVDENGKTIKGFLESAIKRTERYISLNSRFEGNKDSINYYLNKKIPMTVFTWEAPGEKEVVMSPMDSLAYYKHFLHTGFIAVNPLDGNIKAWVGGTDFKYFKYDHVKQGRRQPGSTFKPVVYTAAIDRGFSPCYQVPDIPVTFPAEKGRAAYTPQNSDGKYSGRNYTLREALAHSINTVTAFLVKQLTPETIVTYAKNLGLVSDIEPVPSIGFGSSDVSVYEMAGAYGTFVNHGVWTEPIYITRIEDKNGNTLFTNVPRSREVLSEQTAYLMIHMLKGAADIRLASAWHGLRNRYKLKNEIGAKTGTTQNFSDAWFMGVTPDLVCGMWVGGEDRSIHFRSANLGQGNKLAMPIYGLFMQKVYADKNLSVSKAPFPKPEQPLTVEIDCSKYNNSVISDTISQDQILIMPAKPDIEEEI</sequence>
<evidence type="ECO:0000256" key="11">
    <source>
        <dbReference type="ARBA" id="ARBA00022960"/>
    </source>
</evidence>
<feature type="domain" description="Glycosyl transferase family 51" evidence="20">
    <location>
        <begin position="76"/>
        <end position="260"/>
    </location>
</feature>
<evidence type="ECO:0000256" key="13">
    <source>
        <dbReference type="ARBA" id="ARBA00023136"/>
    </source>
</evidence>
<keyword evidence="11" id="KW-0133">Cell shape</keyword>
<dbReference type="Proteomes" id="UP000321532">
    <property type="component" value="Unassembled WGS sequence"/>
</dbReference>
<evidence type="ECO:0000256" key="10">
    <source>
        <dbReference type="ARBA" id="ARBA00022801"/>
    </source>
</evidence>
<keyword evidence="18" id="KW-0812">Transmembrane</keyword>
<dbReference type="GO" id="GO:0071555">
    <property type="term" value="P:cell wall organization"/>
    <property type="evidence" value="ECO:0007669"/>
    <property type="project" value="UniProtKB-KW"/>
</dbReference>
<dbReference type="GO" id="GO:0008955">
    <property type="term" value="F:peptidoglycan glycosyltransferase activity"/>
    <property type="evidence" value="ECO:0007669"/>
    <property type="project" value="UniProtKB-EC"/>
</dbReference>
<reference evidence="21 22" key="1">
    <citation type="submission" date="2019-07" db="EMBL/GenBank/DDBJ databases">
        <title>Whole genome shotgun sequence of Adhaeribacter aerolatus NBRC 106133.</title>
        <authorList>
            <person name="Hosoyama A."/>
            <person name="Uohara A."/>
            <person name="Ohji S."/>
            <person name="Ichikawa N."/>
        </authorList>
    </citation>
    <scope>NUCLEOTIDE SEQUENCE [LARGE SCALE GENOMIC DNA]</scope>
    <source>
        <strain evidence="21 22">NBRC 106133</strain>
    </source>
</reference>
<evidence type="ECO:0000256" key="8">
    <source>
        <dbReference type="ARBA" id="ARBA00022676"/>
    </source>
</evidence>
<dbReference type="PANTHER" id="PTHR32282:SF11">
    <property type="entry name" value="PENICILLIN-BINDING PROTEIN 1B"/>
    <property type="match status" value="1"/>
</dbReference>
<dbReference type="Gene3D" id="3.40.710.10">
    <property type="entry name" value="DD-peptidase/beta-lactamase superfamily"/>
    <property type="match status" value="2"/>
</dbReference>
<evidence type="ECO:0000259" key="20">
    <source>
        <dbReference type="Pfam" id="PF00912"/>
    </source>
</evidence>
<comment type="similarity">
    <text evidence="3">In the C-terminal section; belongs to the transpeptidase family.</text>
</comment>
<evidence type="ECO:0000256" key="9">
    <source>
        <dbReference type="ARBA" id="ARBA00022679"/>
    </source>
</evidence>
<dbReference type="InterPro" id="IPR001264">
    <property type="entry name" value="Glyco_trans_51"/>
</dbReference>
<keyword evidence="15" id="KW-0961">Cell wall biogenesis/degradation</keyword>
<evidence type="ECO:0000256" key="4">
    <source>
        <dbReference type="ARBA" id="ARBA00007739"/>
    </source>
</evidence>
<evidence type="ECO:0000256" key="15">
    <source>
        <dbReference type="ARBA" id="ARBA00023316"/>
    </source>
</evidence>
<keyword evidence="8" id="KW-0328">Glycosyltransferase</keyword>
<dbReference type="GO" id="GO:0009252">
    <property type="term" value="P:peptidoglycan biosynthetic process"/>
    <property type="evidence" value="ECO:0007669"/>
    <property type="project" value="UniProtKB-KW"/>
</dbReference>
<evidence type="ECO:0000256" key="16">
    <source>
        <dbReference type="ARBA" id="ARBA00034000"/>
    </source>
</evidence>
<proteinExistence type="inferred from homology"/>
<comment type="pathway">
    <text evidence="2">Cell wall biogenesis; peptidoglycan biosynthesis.</text>
</comment>
<evidence type="ECO:0000256" key="2">
    <source>
        <dbReference type="ARBA" id="ARBA00004752"/>
    </source>
</evidence>
<keyword evidence="5" id="KW-1003">Cell membrane</keyword>
<evidence type="ECO:0000313" key="22">
    <source>
        <dbReference type="Proteomes" id="UP000321532"/>
    </source>
</evidence>
<dbReference type="InterPro" id="IPR001460">
    <property type="entry name" value="PCN-bd_Tpept"/>
</dbReference>
<dbReference type="AlphaFoldDB" id="A0A512AT54"/>
<dbReference type="Pfam" id="PF00912">
    <property type="entry name" value="Transgly"/>
    <property type="match status" value="1"/>
</dbReference>
<comment type="catalytic activity">
    <reaction evidence="17">
        <text>[GlcNAc-(1-&gt;4)-Mur2Ac(oyl-L-Ala-gamma-D-Glu-L-Lys-D-Ala-D-Ala)](n)-di-trans,octa-cis-undecaprenyl diphosphate + beta-D-GlcNAc-(1-&gt;4)-Mur2Ac(oyl-L-Ala-gamma-D-Glu-L-Lys-D-Ala-D-Ala)-di-trans,octa-cis-undecaprenyl diphosphate = [GlcNAc-(1-&gt;4)-Mur2Ac(oyl-L-Ala-gamma-D-Glu-L-Lys-D-Ala-D-Ala)](n+1)-di-trans,octa-cis-undecaprenyl diphosphate + di-trans,octa-cis-undecaprenyl diphosphate + H(+)</text>
        <dbReference type="Rhea" id="RHEA:23708"/>
        <dbReference type="Rhea" id="RHEA-COMP:9602"/>
        <dbReference type="Rhea" id="RHEA-COMP:9603"/>
        <dbReference type="ChEBI" id="CHEBI:15378"/>
        <dbReference type="ChEBI" id="CHEBI:58405"/>
        <dbReference type="ChEBI" id="CHEBI:60033"/>
        <dbReference type="ChEBI" id="CHEBI:78435"/>
        <dbReference type="EC" id="2.4.99.28"/>
    </reaction>
</comment>
<dbReference type="GO" id="GO:0030288">
    <property type="term" value="C:outer membrane-bounded periplasmic space"/>
    <property type="evidence" value="ECO:0007669"/>
    <property type="project" value="TreeGrafter"/>
</dbReference>
<evidence type="ECO:0000256" key="6">
    <source>
        <dbReference type="ARBA" id="ARBA00022645"/>
    </source>
</evidence>
<keyword evidence="18" id="KW-1133">Transmembrane helix</keyword>
<dbReference type="GO" id="GO:0005886">
    <property type="term" value="C:plasma membrane"/>
    <property type="evidence" value="ECO:0007669"/>
    <property type="project" value="UniProtKB-SubCell"/>
</dbReference>
<dbReference type="InterPro" id="IPR036950">
    <property type="entry name" value="PBP_transglycosylase"/>
</dbReference>
<keyword evidence="10" id="KW-0378">Hydrolase</keyword>
<dbReference type="InterPro" id="IPR050396">
    <property type="entry name" value="Glycosyltr_51/Transpeptidase"/>
</dbReference>
<dbReference type="InterPro" id="IPR023346">
    <property type="entry name" value="Lysozyme-like_dom_sf"/>
</dbReference>
<keyword evidence="7" id="KW-0645">Protease</keyword>
<evidence type="ECO:0000259" key="19">
    <source>
        <dbReference type="Pfam" id="PF00905"/>
    </source>
</evidence>
<evidence type="ECO:0000256" key="18">
    <source>
        <dbReference type="SAM" id="Phobius"/>
    </source>
</evidence>
<evidence type="ECO:0000256" key="17">
    <source>
        <dbReference type="ARBA" id="ARBA00049902"/>
    </source>
</evidence>
<dbReference type="GO" id="GO:0008658">
    <property type="term" value="F:penicillin binding"/>
    <property type="evidence" value="ECO:0007669"/>
    <property type="project" value="InterPro"/>
</dbReference>
<keyword evidence="6" id="KW-0121">Carboxypeptidase</keyword>
<dbReference type="RefSeq" id="WP_146894931.1">
    <property type="nucleotide sequence ID" value="NZ_BJYS01000002.1"/>
</dbReference>
<comment type="subcellular location">
    <subcellularLocation>
        <location evidence="1">Cell membrane</location>
    </subcellularLocation>
</comment>
<evidence type="ECO:0000313" key="21">
    <source>
        <dbReference type="EMBL" id="GEO02899.1"/>
    </source>
</evidence>
<dbReference type="SUPFAM" id="SSF56601">
    <property type="entry name" value="beta-lactamase/transpeptidase-like"/>
    <property type="match status" value="1"/>
</dbReference>
<keyword evidence="12" id="KW-0573">Peptidoglycan synthesis</keyword>
<dbReference type="Gene3D" id="1.10.3810.10">
    <property type="entry name" value="Biosynthetic peptidoglycan transglycosylase-like"/>
    <property type="match status" value="1"/>
</dbReference>
<evidence type="ECO:0000256" key="7">
    <source>
        <dbReference type="ARBA" id="ARBA00022670"/>
    </source>
</evidence>
<evidence type="ECO:0000256" key="14">
    <source>
        <dbReference type="ARBA" id="ARBA00023268"/>
    </source>
</evidence>
<protein>
    <submittedName>
        <fullName evidence="21">Penicillin-binding protein 1A</fullName>
    </submittedName>
</protein>
<dbReference type="InterPro" id="IPR012338">
    <property type="entry name" value="Beta-lactam/transpept-like"/>
</dbReference>
<dbReference type="SUPFAM" id="SSF53955">
    <property type="entry name" value="Lysozyme-like"/>
    <property type="match status" value="1"/>
</dbReference>
<accession>A0A512AT54</accession>
<keyword evidence="9" id="KW-0808">Transferase</keyword>
<keyword evidence="22" id="KW-1185">Reference proteome</keyword>
<gene>
    <name evidence="21" type="primary">mrcA_1</name>
    <name evidence="21" type="ORF">AAE02nite_05630</name>
</gene>
<keyword evidence="14" id="KW-0511">Multifunctional enzyme</keyword>
<feature type="transmembrane region" description="Helical" evidence="18">
    <location>
        <begin position="21"/>
        <end position="46"/>
    </location>
</feature>
<dbReference type="GO" id="GO:0006508">
    <property type="term" value="P:proteolysis"/>
    <property type="evidence" value="ECO:0007669"/>
    <property type="project" value="UniProtKB-KW"/>
</dbReference>
<dbReference type="EMBL" id="BJYS01000002">
    <property type="protein sequence ID" value="GEO02899.1"/>
    <property type="molecule type" value="Genomic_DNA"/>
</dbReference>
<evidence type="ECO:0000256" key="5">
    <source>
        <dbReference type="ARBA" id="ARBA00022475"/>
    </source>
</evidence>
<dbReference type="PANTHER" id="PTHR32282">
    <property type="entry name" value="BINDING PROTEIN TRANSPEPTIDASE, PUTATIVE-RELATED"/>
    <property type="match status" value="1"/>
</dbReference>
<organism evidence="21 22">
    <name type="scientific">Adhaeribacter aerolatus</name>
    <dbReference type="NCBI Taxonomy" id="670289"/>
    <lineage>
        <taxon>Bacteria</taxon>
        <taxon>Pseudomonadati</taxon>
        <taxon>Bacteroidota</taxon>
        <taxon>Cytophagia</taxon>
        <taxon>Cytophagales</taxon>
        <taxon>Hymenobacteraceae</taxon>
        <taxon>Adhaeribacter</taxon>
    </lineage>
</organism>
<dbReference type="GO" id="GO:0008360">
    <property type="term" value="P:regulation of cell shape"/>
    <property type="evidence" value="ECO:0007669"/>
    <property type="project" value="UniProtKB-KW"/>
</dbReference>
<dbReference type="OrthoDB" id="9766909at2"/>
<comment type="similarity">
    <text evidence="4">In the N-terminal section; belongs to the glycosyltransferase 51 family.</text>
</comment>
<name>A0A512AT54_9BACT</name>
<dbReference type="Pfam" id="PF00905">
    <property type="entry name" value="Transpeptidase"/>
    <property type="match status" value="1"/>
</dbReference>
<comment type="caution">
    <text evidence="21">The sequence shown here is derived from an EMBL/GenBank/DDBJ whole genome shotgun (WGS) entry which is preliminary data.</text>
</comment>
<keyword evidence="13 18" id="KW-0472">Membrane</keyword>
<evidence type="ECO:0000256" key="12">
    <source>
        <dbReference type="ARBA" id="ARBA00022984"/>
    </source>
</evidence>
<comment type="catalytic activity">
    <reaction evidence="16">
        <text>Preferential cleavage: (Ac)2-L-Lys-D-Ala-|-D-Ala. Also transpeptidation of peptidyl-alanyl moieties that are N-acyl substituents of D-alanine.</text>
        <dbReference type="EC" id="3.4.16.4"/>
    </reaction>
</comment>